<evidence type="ECO:0000313" key="2">
    <source>
        <dbReference type="Proteomes" id="UP000187203"/>
    </source>
</evidence>
<organism evidence="1 2">
    <name type="scientific">Corchorus olitorius</name>
    <dbReference type="NCBI Taxonomy" id="93759"/>
    <lineage>
        <taxon>Eukaryota</taxon>
        <taxon>Viridiplantae</taxon>
        <taxon>Streptophyta</taxon>
        <taxon>Embryophyta</taxon>
        <taxon>Tracheophyta</taxon>
        <taxon>Spermatophyta</taxon>
        <taxon>Magnoliopsida</taxon>
        <taxon>eudicotyledons</taxon>
        <taxon>Gunneridae</taxon>
        <taxon>Pentapetalae</taxon>
        <taxon>rosids</taxon>
        <taxon>malvids</taxon>
        <taxon>Malvales</taxon>
        <taxon>Malvaceae</taxon>
        <taxon>Grewioideae</taxon>
        <taxon>Apeibeae</taxon>
        <taxon>Corchorus</taxon>
    </lineage>
</organism>
<dbReference type="AlphaFoldDB" id="A0A1R3G474"/>
<gene>
    <name evidence="1" type="ORF">COLO4_36921</name>
</gene>
<accession>A0A1R3G474</accession>
<proteinExistence type="predicted"/>
<protein>
    <submittedName>
        <fullName evidence="1">Uncharacterized protein</fullName>
    </submittedName>
</protein>
<reference evidence="2" key="1">
    <citation type="submission" date="2013-09" db="EMBL/GenBank/DDBJ databases">
        <title>Corchorus olitorius genome sequencing.</title>
        <authorList>
            <person name="Alam M."/>
            <person name="Haque M.S."/>
            <person name="Islam M.S."/>
            <person name="Emdad E.M."/>
            <person name="Islam M.M."/>
            <person name="Ahmed B."/>
            <person name="Halim A."/>
            <person name="Hossen Q.M.M."/>
            <person name="Hossain M.Z."/>
            <person name="Ahmed R."/>
            <person name="Khan M.M."/>
            <person name="Islam R."/>
            <person name="Rashid M.M."/>
            <person name="Khan S.A."/>
            <person name="Rahman M.S."/>
            <person name="Alam M."/>
            <person name="Yahiya A.S."/>
            <person name="Khan M.S."/>
            <person name="Azam M.S."/>
            <person name="Haque T."/>
            <person name="Lashkar M.Z.H."/>
            <person name="Akhand A.I."/>
            <person name="Morshed G."/>
            <person name="Roy S."/>
            <person name="Uddin K.S."/>
            <person name="Rabeya T."/>
            <person name="Hossain A.S."/>
            <person name="Chowdhury A."/>
            <person name="Snigdha A.R."/>
            <person name="Mortoza M.S."/>
            <person name="Matin S.A."/>
            <person name="Hoque S.M.E."/>
            <person name="Islam M.K."/>
            <person name="Roy D.K."/>
            <person name="Haider R."/>
            <person name="Moosa M.M."/>
            <person name="Elias S.M."/>
            <person name="Hasan A.M."/>
            <person name="Jahan S."/>
            <person name="Shafiuddin M."/>
            <person name="Mahmood N."/>
            <person name="Shommy N.S."/>
        </authorList>
    </citation>
    <scope>NUCLEOTIDE SEQUENCE [LARGE SCALE GENOMIC DNA]</scope>
    <source>
        <strain evidence="2">cv. O-4</strain>
    </source>
</reference>
<comment type="caution">
    <text evidence="1">The sequence shown here is derived from an EMBL/GenBank/DDBJ whole genome shotgun (WGS) entry which is preliminary data.</text>
</comment>
<sequence>MVKRIFESLKGTGFFCCVISVEESIGGERLRGSVSPELIEDDQLMMRGRKINLWIFVYCDEMMRGGINELPRVVQFTEPPERFHQGENYGGFDEVVLMSWPGRILSDLSAMLELKCDLLMIVKCLNAY</sequence>
<name>A0A1R3G474_9ROSI</name>
<dbReference type="EMBL" id="AWUE01023743">
    <property type="protein sequence ID" value="OMO52873.1"/>
    <property type="molecule type" value="Genomic_DNA"/>
</dbReference>
<evidence type="ECO:0000313" key="1">
    <source>
        <dbReference type="EMBL" id="OMO52873.1"/>
    </source>
</evidence>
<keyword evidence="2" id="KW-1185">Reference proteome</keyword>
<dbReference type="Proteomes" id="UP000187203">
    <property type="component" value="Unassembled WGS sequence"/>
</dbReference>